<dbReference type="Proteomes" id="UP000181801">
    <property type="component" value="Unassembled WGS sequence"/>
</dbReference>
<comment type="caution">
    <text evidence="1">The sequence shown here is derived from an EMBL/GenBank/DDBJ whole genome shotgun (WGS) entry which is preliminary data.</text>
</comment>
<reference evidence="1 2" key="1">
    <citation type="journal article" date="2016" name="BMC Microbiol.">
        <title>Fucosyllactose and L-fucose utilization of infant Bifidobacterium longum and Bifidobacterium kashiwanohense.</title>
        <authorList>
            <person name="Bunesova V."/>
            <person name="Lacroix C."/>
            <person name="Schwab C."/>
        </authorList>
    </citation>
    <scope>NUCLEOTIDE SEQUENCE [LARGE SCALE GENOMIC DNA]</scope>
    <source>
        <strain evidence="1 2">BSM11-5</strain>
    </source>
</reference>
<dbReference type="AlphaFoldDB" id="A0A1S2VUC0"/>
<evidence type="ECO:0000313" key="1">
    <source>
        <dbReference type="EMBL" id="OIN62302.1"/>
    </source>
</evidence>
<protein>
    <submittedName>
        <fullName evidence="1">Uncharacterized protein</fullName>
    </submittedName>
</protein>
<accession>A0A1S2VUC0</accession>
<organism evidence="1 2">
    <name type="scientific">Bifidobacterium longum subsp. suis</name>
    <dbReference type="NCBI Taxonomy" id="1695"/>
    <lineage>
        <taxon>Bacteria</taxon>
        <taxon>Bacillati</taxon>
        <taxon>Actinomycetota</taxon>
        <taxon>Actinomycetes</taxon>
        <taxon>Bifidobacteriales</taxon>
        <taxon>Bifidobacteriaceae</taxon>
        <taxon>Bifidobacterium</taxon>
    </lineage>
</organism>
<sequence length="85" mass="9562">MQYPLPAFLPYIPIPVRMQHTLPIVRKPGMPPLKRRATLTWAVRHINGDAVLSGGNQHHVTLRRIGIPGDIAKQFPQKIGDKHCV</sequence>
<evidence type="ECO:0000313" key="2">
    <source>
        <dbReference type="Proteomes" id="UP000181801"/>
    </source>
</evidence>
<proteinExistence type="predicted"/>
<gene>
    <name evidence="1" type="ORF">BFS26_08445</name>
</gene>
<dbReference type="EMBL" id="MOAE01000039">
    <property type="protein sequence ID" value="OIN62302.1"/>
    <property type="molecule type" value="Genomic_DNA"/>
</dbReference>
<name>A0A1S2VUC0_BIFLN</name>